<dbReference type="PRINTS" id="PR00773">
    <property type="entry name" value="GRPEPROTEIN"/>
</dbReference>
<organism evidence="6 7">
    <name type="scientific">Candidatus Ordinivivax streblomastigis</name>
    <dbReference type="NCBI Taxonomy" id="2540710"/>
    <lineage>
        <taxon>Bacteria</taxon>
        <taxon>Pseudomonadati</taxon>
        <taxon>Bacteroidota</taxon>
        <taxon>Bacteroidia</taxon>
        <taxon>Bacteroidales</taxon>
        <taxon>Candidatus Ordinivivax</taxon>
    </lineage>
</organism>
<dbReference type="HAMAP" id="MF_01151">
    <property type="entry name" value="GrpE"/>
    <property type="match status" value="1"/>
</dbReference>
<dbReference type="GO" id="GO:0000774">
    <property type="term" value="F:adenyl-nucleotide exchange factor activity"/>
    <property type="evidence" value="ECO:0007669"/>
    <property type="project" value="InterPro"/>
</dbReference>
<dbReference type="Gene3D" id="3.90.20.20">
    <property type="match status" value="1"/>
</dbReference>
<sequence length="184" mass="20459">MNDESIEQELPNDDILTEILEAELPEAHNTAETPETSAISAEEELEQLKDAHLRLMAEYENYRKRTLKEKVDLIQNGGEKVIVGLLPVIDDFQRALDTIENANDLAAIQEGVNLIYQKFLAFLQQNGVKAIDAIGQAFNADLYEAVATLPAPAEEQRDTVIDSVQTGYTLNDKVIRHAKVVVAN</sequence>
<comment type="subunit">
    <text evidence="3">Homodimer.</text>
</comment>
<dbReference type="InterPro" id="IPR009012">
    <property type="entry name" value="GrpE_head"/>
</dbReference>
<accession>A0A5M8P3I6</accession>
<dbReference type="GO" id="GO:0006457">
    <property type="term" value="P:protein folding"/>
    <property type="evidence" value="ECO:0007669"/>
    <property type="project" value="InterPro"/>
</dbReference>
<dbReference type="Proteomes" id="UP000324575">
    <property type="component" value="Unassembled WGS sequence"/>
</dbReference>
<dbReference type="PANTHER" id="PTHR21237">
    <property type="entry name" value="GRPE PROTEIN"/>
    <property type="match status" value="1"/>
</dbReference>
<dbReference type="EMBL" id="SNRX01000003">
    <property type="protein sequence ID" value="KAA6303039.1"/>
    <property type="molecule type" value="Genomic_DNA"/>
</dbReference>
<evidence type="ECO:0000256" key="1">
    <source>
        <dbReference type="ARBA" id="ARBA00009054"/>
    </source>
</evidence>
<dbReference type="PANTHER" id="PTHR21237:SF23">
    <property type="entry name" value="GRPE PROTEIN HOMOLOG, MITOCHONDRIAL"/>
    <property type="match status" value="1"/>
</dbReference>
<dbReference type="GO" id="GO:0051087">
    <property type="term" value="F:protein-folding chaperone binding"/>
    <property type="evidence" value="ECO:0007669"/>
    <property type="project" value="InterPro"/>
</dbReference>
<evidence type="ECO:0000256" key="3">
    <source>
        <dbReference type="HAMAP-Rule" id="MF_01151"/>
    </source>
</evidence>
<evidence type="ECO:0000256" key="4">
    <source>
        <dbReference type="RuleBase" id="RU004478"/>
    </source>
</evidence>
<gene>
    <name evidence="3" type="primary">grpE</name>
    <name evidence="6" type="ORF">EZS26_000642</name>
</gene>
<comment type="subcellular location">
    <subcellularLocation>
        <location evidence="3">Cytoplasm</location>
    </subcellularLocation>
</comment>
<dbReference type="CDD" id="cd00446">
    <property type="entry name" value="GrpE"/>
    <property type="match status" value="1"/>
</dbReference>
<evidence type="ECO:0000313" key="7">
    <source>
        <dbReference type="Proteomes" id="UP000324575"/>
    </source>
</evidence>
<evidence type="ECO:0000256" key="2">
    <source>
        <dbReference type="ARBA" id="ARBA00023186"/>
    </source>
</evidence>
<dbReference type="Gene3D" id="2.30.22.10">
    <property type="entry name" value="Head domain of nucleotide exchange factor GrpE"/>
    <property type="match status" value="1"/>
</dbReference>
<evidence type="ECO:0000256" key="5">
    <source>
        <dbReference type="SAM" id="Coils"/>
    </source>
</evidence>
<keyword evidence="5" id="KW-0175">Coiled coil</keyword>
<dbReference type="SUPFAM" id="SSF58014">
    <property type="entry name" value="Coiled-coil domain of nucleotide exchange factor GrpE"/>
    <property type="match status" value="1"/>
</dbReference>
<name>A0A5M8P3I6_9BACT</name>
<keyword evidence="3" id="KW-0346">Stress response</keyword>
<comment type="caution">
    <text evidence="6">The sequence shown here is derived from an EMBL/GenBank/DDBJ whole genome shotgun (WGS) entry which is preliminary data.</text>
</comment>
<keyword evidence="2 3" id="KW-0143">Chaperone</keyword>
<protein>
    <recommendedName>
        <fullName evidence="3">Protein GrpE</fullName>
    </recommendedName>
    <alternativeName>
        <fullName evidence="3">HSP-70 cofactor</fullName>
    </alternativeName>
</protein>
<proteinExistence type="inferred from homology"/>
<dbReference type="GO" id="GO:0005737">
    <property type="term" value="C:cytoplasm"/>
    <property type="evidence" value="ECO:0007669"/>
    <property type="project" value="UniProtKB-SubCell"/>
</dbReference>
<comment type="function">
    <text evidence="3">Participates actively in the response to hyperosmotic and heat shock by preventing the aggregation of stress-denatured proteins, in association with DnaK and GrpE. It is the nucleotide exchange factor for DnaK and may function as a thermosensor. Unfolded proteins bind initially to DnaJ; upon interaction with the DnaJ-bound protein, DnaK hydrolyzes its bound ATP, resulting in the formation of a stable complex. GrpE releases ADP from DnaK; ATP binding to DnaK triggers the release of the substrate protein, thus completing the reaction cycle. Several rounds of ATP-dependent interactions between DnaJ, DnaK and GrpE are required for fully efficient folding.</text>
</comment>
<evidence type="ECO:0000313" key="6">
    <source>
        <dbReference type="EMBL" id="KAA6303039.1"/>
    </source>
</evidence>
<dbReference type="InterPro" id="IPR013805">
    <property type="entry name" value="GrpE_CC"/>
</dbReference>
<dbReference type="AlphaFoldDB" id="A0A5M8P3I6"/>
<keyword evidence="3" id="KW-0963">Cytoplasm</keyword>
<reference evidence="6 7" key="1">
    <citation type="submission" date="2019-03" db="EMBL/GenBank/DDBJ databases">
        <title>Single cell metagenomics reveals metabolic interactions within the superorganism composed of flagellate Streblomastix strix and complex community of Bacteroidetes bacteria on its surface.</title>
        <authorList>
            <person name="Treitli S.C."/>
            <person name="Kolisko M."/>
            <person name="Husnik F."/>
            <person name="Keeling P."/>
            <person name="Hampl V."/>
        </authorList>
    </citation>
    <scope>NUCLEOTIDE SEQUENCE [LARGE SCALE GENOMIC DNA]</scope>
    <source>
        <strain evidence="6">St1</strain>
    </source>
</reference>
<feature type="coiled-coil region" evidence="5">
    <location>
        <begin position="38"/>
        <end position="65"/>
    </location>
</feature>
<dbReference type="Pfam" id="PF01025">
    <property type="entry name" value="GrpE"/>
    <property type="match status" value="1"/>
</dbReference>
<comment type="similarity">
    <text evidence="1 3 4">Belongs to the GrpE family.</text>
</comment>
<dbReference type="InterPro" id="IPR000740">
    <property type="entry name" value="GrpE"/>
</dbReference>
<dbReference type="SUPFAM" id="SSF51064">
    <property type="entry name" value="Head domain of nucleotide exchange factor GrpE"/>
    <property type="match status" value="1"/>
</dbReference>
<dbReference type="GO" id="GO:0051082">
    <property type="term" value="F:unfolded protein binding"/>
    <property type="evidence" value="ECO:0007669"/>
    <property type="project" value="TreeGrafter"/>
</dbReference>
<dbReference type="GO" id="GO:0042803">
    <property type="term" value="F:protein homodimerization activity"/>
    <property type="evidence" value="ECO:0007669"/>
    <property type="project" value="InterPro"/>
</dbReference>